<evidence type="ECO:0000313" key="8">
    <source>
        <dbReference type="EMBL" id="EAR84739.1"/>
    </source>
</evidence>
<dbReference type="EMBL" id="GG662588">
    <property type="protein sequence ID" value="EAR84739.1"/>
    <property type="molecule type" value="Genomic_DNA"/>
</dbReference>
<dbReference type="AlphaFoldDB" id="Q22HG2"/>
<name>Q22HG2_TETTS</name>
<gene>
    <name evidence="8" type="ORF">TTHERM_00637410</name>
</gene>
<dbReference type="GO" id="GO:0005507">
    <property type="term" value="F:copper ion binding"/>
    <property type="evidence" value="ECO:0007669"/>
    <property type="project" value="InterPro"/>
</dbReference>
<dbReference type="GeneID" id="7832818"/>
<dbReference type="RefSeq" id="XP_001032402.1">
    <property type="nucleotide sequence ID" value="XM_001032402.1"/>
</dbReference>
<dbReference type="PANTHER" id="PTHR21320:SF3">
    <property type="entry name" value="CYTOCHROME C OXIDASE ASSEMBLY PROTEIN COX11, MITOCHONDRIAL-RELATED"/>
    <property type="match status" value="1"/>
</dbReference>
<organism evidence="8 9">
    <name type="scientific">Tetrahymena thermophila (strain SB210)</name>
    <dbReference type="NCBI Taxonomy" id="312017"/>
    <lineage>
        <taxon>Eukaryota</taxon>
        <taxon>Sar</taxon>
        <taxon>Alveolata</taxon>
        <taxon>Ciliophora</taxon>
        <taxon>Intramacronucleata</taxon>
        <taxon>Oligohymenophorea</taxon>
        <taxon>Hymenostomatida</taxon>
        <taxon>Tetrahymenina</taxon>
        <taxon>Tetrahymenidae</taxon>
        <taxon>Tetrahymena</taxon>
    </lineage>
</organism>
<evidence type="ECO:0000256" key="1">
    <source>
        <dbReference type="ARBA" id="ARBA00004007"/>
    </source>
</evidence>
<reference evidence="9" key="1">
    <citation type="journal article" date="2006" name="PLoS Biol.">
        <title>Macronuclear genome sequence of the ciliate Tetrahymena thermophila, a model eukaryote.</title>
        <authorList>
            <person name="Eisen J.A."/>
            <person name="Coyne R.S."/>
            <person name="Wu M."/>
            <person name="Wu D."/>
            <person name="Thiagarajan M."/>
            <person name="Wortman J.R."/>
            <person name="Badger J.H."/>
            <person name="Ren Q."/>
            <person name="Amedeo P."/>
            <person name="Jones K.M."/>
            <person name="Tallon L.J."/>
            <person name="Delcher A.L."/>
            <person name="Salzberg S.L."/>
            <person name="Silva J.C."/>
            <person name="Haas B.J."/>
            <person name="Majoros W.H."/>
            <person name="Farzad M."/>
            <person name="Carlton J.M."/>
            <person name="Smith R.K. Jr."/>
            <person name="Garg J."/>
            <person name="Pearlman R.E."/>
            <person name="Karrer K.M."/>
            <person name="Sun L."/>
            <person name="Manning G."/>
            <person name="Elde N.C."/>
            <person name="Turkewitz A.P."/>
            <person name="Asai D.J."/>
            <person name="Wilkes D.E."/>
            <person name="Wang Y."/>
            <person name="Cai H."/>
            <person name="Collins K."/>
            <person name="Stewart B.A."/>
            <person name="Lee S.R."/>
            <person name="Wilamowska K."/>
            <person name="Weinberg Z."/>
            <person name="Ruzzo W.L."/>
            <person name="Wloga D."/>
            <person name="Gaertig J."/>
            <person name="Frankel J."/>
            <person name="Tsao C.-C."/>
            <person name="Gorovsky M.A."/>
            <person name="Keeling P.J."/>
            <person name="Waller R.F."/>
            <person name="Patron N.J."/>
            <person name="Cherry J.M."/>
            <person name="Stover N.A."/>
            <person name="Krieger C.J."/>
            <person name="del Toro C."/>
            <person name="Ryder H.F."/>
            <person name="Williamson S.C."/>
            <person name="Barbeau R.A."/>
            <person name="Hamilton E.P."/>
            <person name="Orias E."/>
        </authorList>
    </citation>
    <scope>NUCLEOTIDE SEQUENCE [LARGE SCALE GENOMIC DNA]</scope>
    <source>
        <strain evidence="9">SB210</strain>
    </source>
</reference>
<protein>
    <submittedName>
        <fullName evidence="8">Cytochrome C oxidase assembly protein COX11</fullName>
    </submittedName>
</protein>
<dbReference type="KEGG" id="tet:TTHERM_00637410"/>
<dbReference type="eggNOG" id="KOG2540">
    <property type="taxonomic scope" value="Eukaryota"/>
</dbReference>
<dbReference type="Proteomes" id="UP000009168">
    <property type="component" value="Unassembled WGS sequence"/>
</dbReference>
<dbReference type="Gene3D" id="2.60.370.10">
    <property type="entry name" value="Ctag/Cox11"/>
    <property type="match status" value="1"/>
</dbReference>
<proteinExistence type="predicted"/>
<dbReference type="Pfam" id="PF04442">
    <property type="entry name" value="CtaG_Cox11"/>
    <property type="match status" value="1"/>
</dbReference>
<dbReference type="InParanoid" id="Q22HG2"/>
<feature type="coiled-coil region" evidence="6">
    <location>
        <begin position="229"/>
        <end position="269"/>
    </location>
</feature>
<accession>Q22HG2</accession>
<evidence type="ECO:0000256" key="7">
    <source>
        <dbReference type="SAM" id="Phobius"/>
    </source>
</evidence>
<keyword evidence="9" id="KW-1185">Reference proteome</keyword>
<evidence type="ECO:0000256" key="6">
    <source>
        <dbReference type="SAM" id="Coils"/>
    </source>
</evidence>
<keyword evidence="5 7" id="KW-0472">Membrane</keyword>
<dbReference type="OrthoDB" id="1704689at2759"/>
<dbReference type="InterPro" id="IPR023471">
    <property type="entry name" value="CtaG/Cox11_dom_sf"/>
</dbReference>
<dbReference type="SUPFAM" id="SSF110111">
    <property type="entry name" value="Ctag/Cox11"/>
    <property type="match status" value="1"/>
</dbReference>
<dbReference type="FunCoup" id="Q22HG2">
    <property type="interactions" value="312"/>
</dbReference>
<dbReference type="OMA" id="IYFYLEP"/>
<dbReference type="STRING" id="312017.Q22HG2"/>
<evidence type="ECO:0000256" key="5">
    <source>
        <dbReference type="ARBA" id="ARBA00023136"/>
    </source>
</evidence>
<comment type="subcellular location">
    <subcellularLocation>
        <location evidence="2">Mitochondrion inner membrane</location>
        <topology evidence="2">Single-pass membrane protein</topology>
        <orientation evidence="2">Intermembrane side</orientation>
    </subcellularLocation>
</comment>
<sequence>MNVFKAFIAVPINNIQKNGFRSLSKNQQLFNFSKFYKKPSKPWNDSTQFRDERKLHTYYNFGLYAFVFGLCYAMVPFYKLFCEHVGLSGNFEQKDYSMKDKQLHIHKKYRVVFKAESDPEVDWEFEPVQDEVIVSAGETALVFYRAHNKEPDPVIGFATYNIFPEDASLYFSKIQCFCFNQQLLNPREELQLPIYFYLEPEIADDPLLLHTQEIRVLYRFIKCKKQDMLKFVEEEKKRIEENKKVLEQMRVIKQQKEKELQKQKEVENRISVVMENKSMRRQAEELIRTDDQQPALAK</sequence>
<evidence type="ECO:0000256" key="3">
    <source>
        <dbReference type="ARBA" id="ARBA00022692"/>
    </source>
</evidence>
<keyword evidence="3 7" id="KW-0812">Transmembrane</keyword>
<dbReference type="InterPro" id="IPR007533">
    <property type="entry name" value="Cyt_c_oxidase_assmbl_CtaG"/>
</dbReference>
<dbReference type="HOGENOM" id="CLU_935334_0_0_1"/>
<keyword evidence="4 7" id="KW-1133">Transmembrane helix</keyword>
<evidence type="ECO:0000313" key="9">
    <source>
        <dbReference type="Proteomes" id="UP000009168"/>
    </source>
</evidence>
<evidence type="ECO:0000256" key="2">
    <source>
        <dbReference type="ARBA" id="ARBA00004243"/>
    </source>
</evidence>
<feature type="transmembrane region" description="Helical" evidence="7">
    <location>
        <begin position="58"/>
        <end position="78"/>
    </location>
</feature>
<comment type="function">
    <text evidence="1">Exerts its effect at some terminal stage of cytochrome c oxidase synthesis, probably by being involved in the insertion of the copper B into subunit I.</text>
</comment>
<dbReference type="PANTHER" id="PTHR21320">
    <property type="entry name" value="CYTOCHROME C OXIDASE ASSEMBLY PROTEIN COX11-RELATED"/>
    <property type="match status" value="1"/>
</dbReference>
<dbReference type="GO" id="GO:0005743">
    <property type="term" value="C:mitochondrial inner membrane"/>
    <property type="evidence" value="ECO:0007669"/>
    <property type="project" value="UniProtKB-SubCell"/>
</dbReference>
<keyword evidence="6" id="KW-0175">Coiled coil</keyword>
<evidence type="ECO:0000256" key="4">
    <source>
        <dbReference type="ARBA" id="ARBA00022989"/>
    </source>
</evidence>